<comment type="caution">
    <text evidence="1">The sequence shown here is derived from an EMBL/GenBank/DDBJ whole genome shotgun (WGS) entry which is preliminary data.</text>
</comment>
<accession>A0A108TDV5</accession>
<name>A0A108TDV5_9BACE</name>
<reference evidence="1 2" key="1">
    <citation type="journal article" date="2019" name="Nat. Med.">
        <title>A library of human gut bacterial isolates paired with longitudinal multiomics data enables mechanistic microbiome research.</title>
        <authorList>
            <person name="Poyet M."/>
            <person name="Groussin M."/>
            <person name="Gibbons S.M."/>
            <person name="Avila-Pacheco J."/>
            <person name="Jiang X."/>
            <person name="Kearney S.M."/>
            <person name="Perrotta A.R."/>
            <person name="Berdy B."/>
            <person name="Zhao S."/>
            <person name="Lieberman T.D."/>
            <person name="Swanson P.K."/>
            <person name="Smith M."/>
            <person name="Roesemann S."/>
            <person name="Alexander J.E."/>
            <person name="Rich S.A."/>
            <person name="Livny J."/>
            <person name="Vlamakis H."/>
            <person name="Clish C."/>
            <person name="Bullock K."/>
            <person name="Deik A."/>
            <person name="Scott J."/>
            <person name="Pierce K.A."/>
            <person name="Xavier R.J."/>
            <person name="Alm E.J."/>
        </authorList>
    </citation>
    <scope>NUCLEOTIDE SEQUENCE [LARGE SCALE GENOMIC DNA]</scope>
    <source>
        <strain evidence="1 2">BIOML-A6</strain>
    </source>
</reference>
<protein>
    <submittedName>
        <fullName evidence="1">Uncharacterized protein</fullName>
    </submittedName>
</protein>
<evidence type="ECO:0000313" key="2">
    <source>
        <dbReference type="Proteomes" id="UP000448877"/>
    </source>
</evidence>
<proteinExistence type="predicted"/>
<organism evidence="1 2">
    <name type="scientific">Bacteroides cellulosilyticus</name>
    <dbReference type="NCBI Taxonomy" id="246787"/>
    <lineage>
        <taxon>Bacteria</taxon>
        <taxon>Pseudomonadati</taxon>
        <taxon>Bacteroidota</taxon>
        <taxon>Bacteroidia</taxon>
        <taxon>Bacteroidales</taxon>
        <taxon>Bacteroidaceae</taxon>
        <taxon>Bacteroides</taxon>
    </lineage>
</organism>
<gene>
    <name evidence="1" type="ORF">F2Y81_01220</name>
</gene>
<dbReference type="Proteomes" id="UP000448877">
    <property type="component" value="Unassembled WGS sequence"/>
</dbReference>
<sequence>MKKVLILICAFCMSVTEPTIALTREILIVENMQQGNWEELGKVSLKFHKEGGVYYSPISEGILYVRVIGERTFYRVKIEDKFYSVAIGEYIVEGKKYNAKVAENYYFNI</sequence>
<evidence type="ECO:0000313" key="1">
    <source>
        <dbReference type="EMBL" id="KAA5423794.1"/>
    </source>
</evidence>
<dbReference type="AlphaFoldDB" id="A0A108TDV5"/>
<dbReference type="RefSeq" id="WP_007215401.1">
    <property type="nucleotide sequence ID" value="NZ_CABMLT010000008.1"/>
</dbReference>
<dbReference type="EMBL" id="VVYV01000001">
    <property type="protein sequence ID" value="KAA5423794.1"/>
    <property type="molecule type" value="Genomic_DNA"/>
</dbReference>